<keyword evidence="1" id="KW-0449">Lipoprotein</keyword>
<dbReference type="PANTHER" id="PTHR37625">
    <property type="entry name" value="OUTER MEMBRANE LIPOPROTEIN-RELATED"/>
    <property type="match status" value="1"/>
</dbReference>
<dbReference type="NCBIfam" id="TIGR03352">
    <property type="entry name" value="VI_chp_3"/>
    <property type="match status" value="1"/>
</dbReference>
<organism evidence="1 2">
    <name type="scientific">Bordetella genomosp. 9</name>
    <dbReference type="NCBI Taxonomy" id="1416803"/>
    <lineage>
        <taxon>Bacteria</taxon>
        <taxon>Pseudomonadati</taxon>
        <taxon>Pseudomonadota</taxon>
        <taxon>Betaproteobacteria</taxon>
        <taxon>Burkholderiales</taxon>
        <taxon>Alcaligenaceae</taxon>
        <taxon>Bordetella</taxon>
    </lineage>
</organism>
<dbReference type="Proteomes" id="UP000194139">
    <property type="component" value="Chromosome"/>
</dbReference>
<dbReference type="InterPro" id="IPR038706">
    <property type="entry name" value="Type_VI_SciN-like_sf"/>
</dbReference>
<evidence type="ECO:0000313" key="2">
    <source>
        <dbReference type="Proteomes" id="UP000194139"/>
    </source>
</evidence>
<accession>A0A1W6Z3A7</accession>
<protein>
    <submittedName>
        <fullName evidence="1">Type VI secretion system-associated lipoprotein</fullName>
    </submittedName>
</protein>
<dbReference type="Pfam" id="PF12790">
    <property type="entry name" value="T6SS-SciN"/>
    <property type="match status" value="1"/>
</dbReference>
<proteinExistence type="predicted"/>
<dbReference type="AlphaFoldDB" id="A0A1W6Z3A7"/>
<dbReference type="EMBL" id="CP021109">
    <property type="protein sequence ID" value="ARP87830.1"/>
    <property type="molecule type" value="Genomic_DNA"/>
</dbReference>
<evidence type="ECO:0000313" key="1">
    <source>
        <dbReference type="EMBL" id="ARP87830.1"/>
    </source>
</evidence>
<dbReference type="InterPro" id="IPR017734">
    <property type="entry name" value="T6SS_SciN"/>
</dbReference>
<dbReference type="PANTHER" id="PTHR37625:SF4">
    <property type="entry name" value="OUTER MEMBRANE LIPOPROTEIN"/>
    <property type="match status" value="1"/>
</dbReference>
<sequence length="192" mass="20899">MTSQTLHAARRPCPRKDIVARAAALMGAAAVAMTLAACSSTARQVPVPYAIAMTADTKVNPDANGRPSPIQVTLYELKSPGAFESRDYFSLQADAQAALGQDLLGSDQVILKPGQTHIVQRQGNAQARVLGIVAGYRNLENSRWRLVIPLPEAQNTNIYKVWQFSPNEEKIQIAVGAQGLSETDRGRSWWPF</sequence>
<dbReference type="OrthoDB" id="5471061at2"/>
<reference evidence="1 2" key="1">
    <citation type="submission" date="2017-05" db="EMBL/GenBank/DDBJ databases">
        <title>Complete and WGS of Bordetella genogroups.</title>
        <authorList>
            <person name="Spilker T."/>
            <person name="LiPuma J."/>
        </authorList>
    </citation>
    <scope>NUCLEOTIDE SEQUENCE [LARGE SCALE GENOMIC DNA]</scope>
    <source>
        <strain evidence="1 2">AU17164</strain>
    </source>
</reference>
<gene>
    <name evidence="1" type="ORF">CAL13_17630</name>
</gene>
<keyword evidence="2" id="KW-1185">Reference proteome</keyword>
<dbReference type="Gene3D" id="2.60.40.4150">
    <property type="entry name" value="Type VI secretion system, lipoprotein SciN"/>
    <property type="match status" value="1"/>
</dbReference>
<dbReference type="RefSeq" id="WP_086058537.1">
    <property type="nucleotide sequence ID" value="NZ_CP021109.1"/>
</dbReference>
<name>A0A1W6Z3A7_9BORD</name>